<dbReference type="Proteomes" id="UP001152799">
    <property type="component" value="Chromosome 9"/>
</dbReference>
<name>A0A9N9N263_9CUCU</name>
<protein>
    <submittedName>
        <fullName evidence="1">Uncharacterized protein</fullName>
    </submittedName>
</protein>
<reference evidence="1" key="1">
    <citation type="submission" date="2022-01" db="EMBL/GenBank/DDBJ databases">
        <authorList>
            <person name="King R."/>
        </authorList>
    </citation>
    <scope>NUCLEOTIDE SEQUENCE</scope>
</reference>
<sequence length="19" mass="2330">MKRKVGGSFSQNFKFFHRK</sequence>
<gene>
    <name evidence="1" type="ORF">CEUTPL_LOCUS14171</name>
</gene>
<proteinExistence type="predicted"/>
<organism evidence="1 2">
    <name type="scientific">Ceutorhynchus assimilis</name>
    <name type="common">cabbage seed weevil</name>
    <dbReference type="NCBI Taxonomy" id="467358"/>
    <lineage>
        <taxon>Eukaryota</taxon>
        <taxon>Metazoa</taxon>
        <taxon>Ecdysozoa</taxon>
        <taxon>Arthropoda</taxon>
        <taxon>Hexapoda</taxon>
        <taxon>Insecta</taxon>
        <taxon>Pterygota</taxon>
        <taxon>Neoptera</taxon>
        <taxon>Endopterygota</taxon>
        <taxon>Coleoptera</taxon>
        <taxon>Polyphaga</taxon>
        <taxon>Cucujiformia</taxon>
        <taxon>Curculionidae</taxon>
        <taxon>Ceutorhynchinae</taxon>
        <taxon>Ceutorhynchus</taxon>
    </lineage>
</organism>
<keyword evidence="2" id="KW-1185">Reference proteome</keyword>
<evidence type="ECO:0000313" key="1">
    <source>
        <dbReference type="EMBL" id="CAG9773785.1"/>
    </source>
</evidence>
<evidence type="ECO:0000313" key="2">
    <source>
        <dbReference type="Proteomes" id="UP001152799"/>
    </source>
</evidence>
<accession>A0A9N9N263</accession>
<dbReference type="AlphaFoldDB" id="A0A9N9N263"/>
<dbReference type="EMBL" id="OU892285">
    <property type="protein sequence ID" value="CAG9773785.1"/>
    <property type="molecule type" value="Genomic_DNA"/>
</dbReference>